<accession>A0A9P5D9K4</accession>
<dbReference type="Pfam" id="PF12937">
    <property type="entry name" value="F-box-like"/>
    <property type="match status" value="1"/>
</dbReference>
<feature type="region of interest" description="Disordered" evidence="1">
    <location>
        <begin position="85"/>
        <end position="118"/>
    </location>
</feature>
<feature type="domain" description="F-box" evidence="2">
    <location>
        <begin position="7"/>
        <end position="53"/>
    </location>
</feature>
<dbReference type="AlphaFoldDB" id="A0A9P5D9K4"/>
<dbReference type="CDD" id="cd09917">
    <property type="entry name" value="F-box_SF"/>
    <property type="match status" value="1"/>
</dbReference>
<dbReference type="Gene3D" id="1.20.1280.50">
    <property type="match status" value="1"/>
</dbReference>
<dbReference type="PROSITE" id="PS50181">
    <property type="entry name" value="FBOX"/>
    <property type="match status" value="1"/>
</dbReference>
<sequence length="512" mass="57087">MNDDTHSNDLTGLPGEMLEHILTFLDPESLFAASRTCRSLRGIGGTTAFLQDVNKKKRVEHDSADFDKVRHLHAVHDTITSLLKNASCNDSSDDESATVKDEGNRGAGGEKSIRDSRNVSRLRQLMASNEPMAQTFMQQSSLFERMRKTAWLSSTMSRYDNTPTEEHQMSARLHCLYGRPILKTGRTRSNRSYPYACSRVYDMRLYTTNTMWGPFREDGSKRVDWEKVEAINIVLSHNVGSQWPQTKVFDDIWDTPFSGSFPKSQAPVSVPRSLGDLASRDPYGVTGAWYRVVCFLDYSDFFHYNFSMGGLIPHNTPRQPLNVGEATRLIIMDLNVTSIEDPGPEDGQGLPIVHFEGESRSIHHSLDNNANSELRGSVRLTREGEVRWTTVSIFHGQERWRSEGVQVGGVQDYDMHGPVGPTAFWKAADGENPRGALLEGISGVMVDAAWPQGVLPADENDMIFLDGNGEDDDEDDSWDADLDPVADELPGLLLDAEMDLVDVALHHPSPAV</sequence>
<dbReference type="OrthoDB" id="3226064at2759"/>
<evidence type="ECO:0000313" key="4">
    <source>
        <dbReference type="Proteomes" id="UP000749293"/>
    </source>
</evidence>
<dbReference type="RefSeq" id="XP_035325271.1">
    <property type="nucleotide sequence ID" value="XM_035462341.1"/>
</dbReference>
<protein>
    <submittedName>
        <fullName evidence="3">FBOX protein</fullName>
    </submittedName>
</protein>
<name>A0A9P5D9K4_9HYPO</name>
<evidence type="ECO:0000256" key="1">
    <source>
        <dbReference type="SAM" id="MobiDB-lite"/>
    </source>
</evidence>
<comment type="caution">
    <text evidence="3">The sequence shown here is derived from an EMBL/GenBank/DDBJ whole genome shotgun (WGS) entry which is preliminary data.</text>
</comment>
<organism evidence="3 4">
    <name type="scientific">Geosmithia morbida</name>
    <dbReference type="NCBI Taxonomy" id="1094350"/>
    <lineage>
        <taxon>Eukaryota</taxon>
        <taxon>Fungi</taxon>
        <taxon>Dikarya</taxon>
        <taxon>Ascomycota</taxon>
        <taxon>Pezizomycotina</taxon>
        <taxon>Sordariomycetes</taxon>
        <taxon>Hypocreomycetidae</taxon>
        <taxon>Hypocreales</taxon>
        <taxon>Bionectriaceae</taxon>
        <taxon>Geosmithia</taxon>
    </lineage>
</organism>
<dbReference type="EMBL" id="JAANYQ010000001">
    <property type="protein sequence ID" value="KAF4126619.1"/>
    <property type="molecule type" value="Genomic_DNA"/>
</dbReference>
<dbReference type="GeneID" id="55966585"/>
<dbReference type="InterPro" id="IPR036047">
    <property type="entry name" value="F-box-like_dom_sf"/>
</dbReference>
<dbReference type="SMART" id="SM00256">
    <property type="entry name" value="FBOX"/>
    <property type="match status" value="1"/>
</dbReference>
<dbReference type="Proteomes" id="UP000749293">
    <property type="component" value="Unassembled WGS sequence"/>
</dbReference>
<keyword evidence="4" id="KW-1185">Reference proteome</keyword>
<reference evidence="3" key="1">
    <citation type="submission" date="2020-03" db="EMBL/GenBank/DDBJ databases">
        <title>Site-based positive gene gene selection in Geosmithia morbida across the United States reveals a broad range of putative effectors and factors for local host and environmental adapation.</title>
        <authorList>
            <person name="Onufrak A."/>
            <person name="Murdoch R.W."/>
            <person name="Gazis R."/>
            <person name="Huff M."/>
            <person name="Staton M."/>
            <person name="Klingeman W."/>
            <person name="Hadziabdic D."/>
        </authorList>
    </citation>
    <scope>NUCLEOTIDE SEQUENCE</scope>
    <source>
        <strain evidence="3">1262</strain>
    </source>
</reference>
<dbReference type="InterPro" id="IPR001810">
    <property type="entry name" value="F-box_dom"/>
</dbReference>
<evidence type="ECO:0000313" key="3">
    <source>
        <dbReference type="EMBL" id="KAF4126619.1"/>
    </source>
</evidence>
<gene>
    <name evidence="3" type="ORF">GMORB2_0355</name>
</gene>
<proteinExistence type="predicted"/>
<dbReference type="SUPFAM" id="SSF81383">
    <property type="entry name" value="F-box domain"/>
    <property type="match status" value="1"/>
</dbReference>
<evidence type="ECO:0000259" key="2">
    <source>
        <dbReference type="PROSITE" id="PS50181"/>
    </source>
</evidence>